<dbReference type="EMBL" id="JASUXU010000004">
    <property type="protein sequence ID" value="KAK0326555.1"/>
    <property type="molecule type" value="Genomic_DNA"/>
</dbReference>
<dbReference type="PANTHER" id="PTHR43712">
    <property type="entry name" value="PUTATIVE (AFU_ORTHOLOGUE AFUA_4G14580)-RELATED"/>
    <property type="match status" value="1"/>
</dbReference>
<proteinExistence type="predicted"/>
<dbReference type="Gene3D" id="3.40.50.150">
    <property type="entry name" value="Vaccinia Virus protein VP39"/>
    <property type="match status" value="1"/>
</dbReference>
<dbReference type="InterPro" id="IPR036390">
    <property type="entry name" value="WH_DNA-bd_sf"/>
</dbReference>
<evidence type="ECO:0000256" key="2">
    <source>
        <dbReference type="ARBA" id="ARBA00022679"/>
    </source>
</evidence>
<reference evidence="7" key="1">
    <citation type="submission" date="2021-12" db="EMBL/GenBank/DDBJ databases">
        <title>Black yeast isolated from Biological Soil Crust.</title>
        <authorList>
            <person name="Kurbessoian T."/>
        </authorList>
    </citation>
    <scope>NUCLEOTIDE SEQUENCE</scope>
    <source>
        <strain evidence="7">CCFEE 5208</strain>
    </source>
</reference>
<evidence type="ECO:0000256" key="3">
    <source>
        <dbReference type="ARBA" id="ARBA00022691"/>
    </source>
</evidence>
<evidence type="ECO:0000259" key="5">
    <source>
        <dbReference type="Pfam" id="PF00891"/>
    </source>
</evidence>
<feature type="domain" description="O-methyltransferase dimerisation" evidence="6">
    <location>
        <begin position="57"/>
        <end position="128"/>
    </location>
</feature>
<keyword evidence="3" id="KW-0949">S-adenosyl-L-methionine</keyword>
<dbReference type="GO" id="GO:0046983">
    <property type="term" value="F:protein dimerization activity"/>
    <property type="evidence" value="ECO:0007669"/>
    <property type="project" value="InterPro"/>
</dbReference>
<dbReference type="Proteomes" id="UP001168146">
    <property type="component" value="Unassembled WGS sequence"/>
</dbReference>
<dbReference type="Gene3D" id="1.10.10.10">
    <property type="entry name" value="Winged helix-like DNA-binding domain superfamily/Winged helix DNA-binding domain"/>
    <property type="match status" value="1"/>
</dbReference>
<evidence type="ECO:0000256" key="1">
    <source>
        <dbReference type="ARBA" id="ARBA00022603"/>
    </source>
</evidence>
<feature type="domain" description="O-methyltransferase C-terminal" evidence="5">
    <location>
        <begin position="229"/>
        <end position="372"/>
    </location>
</feature>
<dbReference type="PANTHER" id="PTHR43712:SF1">
    <property type="entry name" value="HYPOTHETICAL O-METHYLTRANSFERASE (EUROFUNG)-RELATED"/>
    <property type="match status" value="1"/>
</dbReference>
<organism evidence="7 8">
    <name type="scientific">Friedmanniomyces endolithicus</name>
    <dbReference type="NCBI Taxonomy" id="329885"/>
    <lineage>
        <taxon>Eukaryota</taxon>
        <taxon>Fungi</taxon>
        <taxon>Dikarya</taxon>
        <taxon>Ascomycota</taxon>
        <taxon>Pezizomycotina</taxon>
        <taxon>Dothideomycetes</taxon>
        <taxon>Dothideomycetidae</taxon>
        <taxon>Mycosphaerellales</taxon>
        <taxon>Teratosphaeriaceae</taxon>
        <taxon>Friedmanniomyces</taxon>
    </lineage>
</organism>
<dbReference type="InterPro" id="IPR029063">
    <property type="entry name" value="SAM-dependent_MTases_sf"/>
</dbReference>
<protein>
    <recommendedName>
        <fullName evidence="9">O-methyltransferase domain-containing protein</fullName>
    </recommendedName>
</protein>
<dbReference type="PIRSF" id="PIRSF005739">
    <property type="entry name" value="O-mtase"/>
    <property type="match status" value="1"/>
</dbReference>
<evidence type="ECO:0000256" key="4">
    <source>
        <dbReference type="PIRSR" id="PIRSR005739-1"/>
    </source>
</evidence>
<evidence type="ECO:0000259" key="6">
    <source>
        <dbReference type="Pfam" id="PF08100"/>
    </source>
</evidence>
<evidence type="ECO:0000313" key="8">
    <source>
        <dbReference type="Proteomes" id="UP001168146"/>
    </source>
</evidence>
<comment type="caution">
    <text evidence="7">The sequence shown here is derived from an EMBL/GenBank/DDBJ whole genome shotgun (WGS) entry which is preliminary data.</text>
</comment>
<dbReference type="GO" id="GO:0032259">
    <property type="term" value="P:methylation"/>
    <property type="evidence" value="ECO:0007669"/>
    <property type="project" value="UniProtKB-KW"/>
</dbReference>
<dbReference type="PROSITE" id="PS51683">
    <property type="entry name" value="SAM_OMT_II"/>
    <property type="match status" value="1"/>
</dbReference>
<sequence length="393" mass="43518">MSSSEVIRHLIEELHSSATPGDDLYSDEWTRIKLLGAAQELVAALTRPDEAVASITHGAGRHMCLQVANDLGLFDLIVSKSRSAQEMASVTGADEKLIVRIMRMMVAVGYVEQSGDGVYSATPMTRVMTLPSVKAGVEHTLEGLDILQSTPEYLKKNGYHLPRTMTDTPFQFARKTELDNHKYYAEVRPETMKTFQVFMDGLYGGPARAPWWTWYPIEDVLAVDSDVAFVDVAGGNGHQTAGLLRAFPGIKGRLIVQDLPEVIEGIMALDPRIERMPYDFLTPQPETVKGARVFLLSNILHDHPDNVCHAILGKIRAAMTPGHSKILISDMIVPEIDPPLRQLDSDITMFFLSGGAERSPMEWKELMEPAGLKVSKFWYPSGDQNGIIEVELA</sequence>
<dbReference type="Pfam" id="PF00891">
    <property type="entry name" value="Methyltransf_2"/>
    <property type="match status" value="1"/>
</dbReference>
<dbReference type="SUPFAM" id="SSF53335">
    <property type="entry name" value="S-adenosyl-L-methionine-dependent methyltransferases"/>
    <property type="match status" value="1"/>
</dbReference>
<dbReference type="InterPro" id="IPR001077">
    <property type="entry name" value="COMT_C"/>
</dbReference>
<dbReference type="InterPro" id="IPR012967">
    <property type="entry name" value="COMT_dimerisation"/>
</dbReference>
<feature type="active site" description="Proton acceptor" evidence="4">
    <location>
        <position position="301"/>
    </location>
</feature>
<dbReference type="GO" id="GO:0008171">
    <property type="term" value="F:O-methyltransferase activity"/>
    <property type="evidence" value="ECO:0007669"/>
    <property type="project" value="InterPro"/>
</dbReference>
<evidence type="ECO:0008006" key="9">
    <source>
        <dbReference type="Google" id="ProtNLM"/>
    </source>
</evidence>
<gene>
    <name evidence="7" type="ORF">LTR82_002397</name>
</gene>
<accession>A0AAN6FY37</accession>
<dbReference type="AlphaFoldDB" id="A0AAN6FY37"/>
<name>A0AAN6FY37_9PEZI</name>
<dbReference type="Pfam" id="PF08100">
    <property type="entry name" value="Dimerisation"/>
    <property type="match status" value="1"/>
</dbReference>
<keyword evidence="2" id="KW-0808">Transferase</keyword>
<keyword evidence="1" id="KW-0489">Methyltransferase</keyword>
<dbReference type="SUPFAM" id="SSF46785">
    <property type="entry name" value="Winged helix' DNA-binding domain"/>
    <property type="match status" value="1"/>
</dbReference>
<evidence type="ECO:0000313" key="7">
    <source>
        <dbReference type="EMBL" id="KAK0326555.1"/>
    </source>
</evidence>
<dbReference type="InterPro" id="IPR016461">
    <property type="entry name" value="COMT-like"/>
</dbReference>
<dbReference type="InterPro" id="IPR036388">
    <property type="entry name" value="WH-like_DNA-bd_sf"/>
</dbReference>